<keyword evidence="2" id="KW-1185">Reference proteome</keyword>
<dbReference type="KEGG" id="pth:PTH_1901"/>
<evidence type="ECO:0000313" key="2">
    <source>
        <dbReference type="Proteomes" id="UP000006556"/>
    </source>
</evidence>
<gene>
    <name evidence="1" type="ordered locus">PTH_1901</name>
</gene>
<dbReference type="HOGENOM" id="CLU_175529_1_1_9"/>
<name>A5D105_PELTS</name>
<dbReference type="GO" id="GO:0006313">
    <property type="term" value="P:DNA transposition"/>
    <property type="evidence" value="ECO:0007669"/>
    <property type="project" value="InterPro"/>
</dbReference>
<sequence>MTRKQYSPEQKLQIIKEALETGNASIVARRHDISTSLVSKWVRQYKREGTGVPQGEKQRKTHNKCPVTIEEHKKMISENEKLKKLLGEKELEIEILRDLLKKTNPHLPIK</sequence>
<evidence type="ECO:0008006" key="3">
    <source>
        <dbReference type="Google" id="ProtNLM"/>
    </source>
</evidence>
<dbReference type="eggNOG" id="COG2963">
    <property type="taxonomic scope" value="Bacteria"/>
</dbReference>
<proteinExistence type="predicted"/>
<dbReference type="EMBL" id="AP009389">
    <property type="protein sequence ID" value="BAF60082.1"/>
    <property type="molecule type" value="Genomic_DNA"/>
</dbReference>
<dbReference type="GO" id="GO:0004803">
    <property type="term" value="F:transposase activity"/>
    <property type="evidence" value="ECO:0007669"/>
    <property type="project" value="InterPro"/>
</dbReference>
<dbReference type="SUPFAM" id="SSF46689">
    <property type="entry name" value="Homeodomain-like"/>
    <property type="match status" value="1"/>
</dbReference>
<dbReference type="Pfam" id="PF01527">
    <property type="entry name" value="HTH_Tnp_1"/>
    <property type="match status" value="1"/>
</dbReference>
<dbReference type="STRING" id="370438.PTH_1901"/>
<evidence type="ECO:0000313" key="1">
    <source>
        <dbReference type="EMBL" id="BAF60082.1"/>
    </source>
</evidence>
<reference evidence="2" key="1">
    <citation type="journal article" date="2008" name="Genome Res.">
        <title>The genome of Pelotomaculum thermopropionicum reveals niche-associated evolution in anaerobic microbiota.</title>
        <authorList>
            <person name="Kosaka T."/>
            <person name="Kato S."/>
            <person name="Shimoyama T."/>
            <person name="Ishii S."/>
            <person name="Abe T."/>
            <person name="Watanabe K."/>
        </authorList>
    </citation>
    <scope>NUCLEOTIDE SEQUENCE [LARGE SCALE GENOMIC DNA]</scope>
    <source>
        <strain evidence="2">DSM 13744 / JCM 10971 / SI</strain>
    </source>
</reference>
<dbReference type="Gene3D" id="1.10.10.60">
    <property type="entry name" value="Homeodomain-like"/>
    <property type="match status" value="1"/>
</dbReference>
<dbReference type="InterPro" id="IPR002514">
    <property type="entry name" value="Transposase_8"/>
</dbReference>
<dbReference type="AlphaFoldDB" id="A5D105"/>
<organism evidence="1 2">
    <name type="scientific">Pelotomaculum thermopropionicum (strain DSM 13744 / JCM 10971 / SI)</name>
    <dbReference type="NCBI Taxonomy" id="370438"/>
    <lineage>
        <taxon>Bacteria</taxon>
        <taxon>Bacillati</taxon>
        <taxon>Bacillota</taxon>
        <taxon>Clostridia</taxon>
        <taxon>Eubacteriales</taxon>
        <taxon>Desulfotomaculaceae</taxon>
        <taxon>Pelotomaculum</taxon>
    </lineage>
</organism>
<dbReference type="InterPro" id="IPR009057">
    <property type="entry name" value="Homeodomain-like_sf"/>
</dbReference>
<dbReference type="GO" id="GO:0003677">
    <property type="term" value="F:DNA binding"/>
    <property type="evidence" value="ECO:0007669"/>
    <property type="project" value="InterPro"/>
</dbReference>
<dbReference type="Proteomes" id="UP000006556">
    <property type="component" value="Chromosome"/>
</dbReference>
<protein>
    <recommendedName>
        <fullName evidence="3">Transposase and inactivated derivatives</fullName>
    </recommendedName>
</protein>
<accession>A5D105</accession>